<dbReference type="OrthoDB" id="285729at2759"/>
<feature type="region of interest" description="Disordered" evidence="5">
    <location>
        <begin position="1"/>
        <end position="30"/>
    </location>
</feature>
<evidence type="ECO:0000256" key="5">
    <source>
        <dbReference type="SAM" id="MobiDB-lite"/>
    </source>
</evidence>
<reference evidence="8" key="3">
    <citation type="journal article" date="2020" name="Plant Biotechnol. J.">
        <title>The pomegranate (Punica granatum L.) draft genome dissects genetic divergence between soft- and hard-seeded cultivars.</title>
        <authorList>
            <person name="Luo X."/>
            <person name="Li H."/>
            <person name="Wu Z."/>
            <person name="Yao W."/>
            <person name="Zhao P."/>
            <person name="Cao D."/>
            <person name="Yu H."/>
            <person name="Li K."/>
            <person name="Poudel K."/>
            <person name="Zhao D."/>
            <person name="Zhang F."/>
            <person name="Xia X."/>
            <person name="Chen L."/>
            <person name="Wang Q."/>
            <person name="Jing D."/>
            <person name="Cao S."/>
        </authorList>
    </citation>
    <scope>NUCLEOTIDE SEQUENCE [LARGE SCALE GENOMIC DNA]</scope>
</reference>
<evidence type="ECO:0000313" key="8">
    <source>
        <dbReference type="Proteomes" id="UP000515151"/>
    </source>
</evidence>
<name>A0A218X014_PUNGR</name>
<dbReference type="Proteomes" id="UP000515151">
    <property type="component" value="Chromosome 6"/>
</dbReference>
<feature type="region of interest" description="Disordered" evidence="5">
    <location>
        <begin position="87"/>
        <end position="119"/>
    </location>
</feature>
<dbReference type="PANTHER" id="PTHR13243:SF1">
    <property type="entry name" value="NUCLEOLAR PROTEIN 16"/>
    <property type="match status" value="1"/>
</dbReference>
<dbReference type="Pfam" id="PF09420">
    <property type="entry name" value="Nop16"/>
    <property type="match status" value="2"/>
</dbReference>
<reference evidence="9 10" key="4">
    <citation type="submission" date="2025-04" db="UniProtKB">
        <authorList>
            <consortium name="RefSeq"/>
        </authorList>
    </citation>
    <scope>IDENTIFICATION</scope>
    <source>
        <tissue evidence="9 10">Leaf</tissue>
    </source>
</reference>
<comment type="subcellular location">
    <subcellularLocation>
        <location evidence="1">Nucleus</location>
        <location evidence="1">Nucleolus</location>
    </subcellularLocation>
</comment>
<proteinExistence type="inferred from homology"/>
<evidence type="ECO:0000313" key="6">
    <source>
        <dbReference type="EMBL" id="OWM77970.1"/>
    </source>
</evidence>
<comment type="similarity">
    <text evidence="2">Belongs to the NOP16 family.</text>
</comment>
<evidence type="ECO:0000256" key="4">
    <source>
        <dbReference type="ARBA" id="ARBA00023242"/>
    </source>
</evidence>
<evidence type="ECO:0000256" key="3">
    <source>
        <dbReference type="ARBA" id="ARBA00015522"/>
    </source>
</evidence>
<keyword evidence="8" id="KW-1185">Reference proteome</keyword>
<dbReference type="GO" id="GO:0005730">
    <property type="term" value="C:nucleolus"/>
    <property type="evidence" value="ECO:0007669"/>
    <property type="project" value="UniProtKB-SubCell"/>
</dbReference>
<evidence type="ECO:0000313" key="9">
    <source>
        <dbReference type="RefSeq" id="XP_031401609.1"/>
    </source>
</evidence>
<feature type="compositionally biased region" description="Basic residues" evidence="5">
    <location>
        <begin position="1"/>
        <end position="15"/>
    </location>
</feature>
<reference evidence="7" key="1">
    <citation type="journal article" date="2017" name="Plant J.">
        <title>The pomegranate (Punica granatum L.) genome and the genomics of punicalagin biosynthesis.</title>
        <authorList>
            <person name="Qin G."/>
            <person name="Xu C."/>
            <person name="Ming R."/>
            <person name="Tang H."/>
            <person name="Guyot R."/>
            <person name="Kramer E.M."/>
            <person name="Hu Y."/>
            <person name="Yi X."/>
            <person name="Qi Y."/>
            <person name="Xu X."/>
            <person name="Gao Z."/>
            <person name="Pan H."/>
            <person name="Jian J."/>
            <person name="Tian Y."/>
            <person name="Yue Z."/>
            <person name="Xu Y."/>
        </authorList>
    </citation>
    <scope>NUCLEOTIDE SEQUENCE [LARGE SCALE GENOMIC DNA]</scope>
    <source>
        <strain evidence="7">cv. Dabenzi</strain>
    </source>
</reference>
<dbReference type="RefSeq" id="XP_031401684.1">
    <property type="nucleotide sequence ID" value="XM_031545824.1"/>
</dbReference>
<dbReference type="RefSeq" id="XP_031401609.1">
    <property type="nucleotide sequence ID" value="XM_031545749.1"/>
</dbReference>
<evidence type="ECO:0000313" key="10">
    <source>
        <dbReference type="RefSeq" id="XP_031401684.1"/>
    </source>
</evidence>
<evidence type="ECO:0000313" key="7">
    <source>
        <dbReference type="Proteomes" id="UP000197138"/>
    </source>
</evidence>
<organism evidence="6 7">
    <name type="scientific">Punica granatum</name>
    <name type="common">Pomegranate</name>
    <dbReference type="NCBI Taxonomy" id="22663"/>
    <lineage>
        <taxon>Eukaryota</taxon>
        <taxon>Viridiplantae</taxon>
        <taxon>Streptophyta</taxon>
        <taxon>Embryophyta</taxon>
        <taxon>Tracheophyta</taxon>
        <taxon>Spermatophyta</taxon>
        <taxon>Magnoliopsida</taxon>
        <taxon>eudicotyledons</taxon>
        <taxon>Gunneridae</taxon>
        <taxon>Pentapetalae</taxon>
        <taxon>rosids</taxon>
        <taxon>malvids</taxon>
        <taxon>Myrtales</taxon>
        <taxon>Lythraceae</taxon>
        <taxon>Punica</taxon>
    </lineage>
</organism>
<dbReference type="PANTHER" id="PTHR13243">
    <property type="entry name" value="HSPC111 PROTEIN-RELATED"/>
    <property type="match status" value="1"/>
</dbReference>
<dbReference type="EMBL" id="MTKT01002507">
    <property type="protein sequence ID" value="OWM77970.1"/>
    <property type="molecule type" value="Genomic_DNA"/>
</dbReference>
<evidence type="ECO:0000256" key="2">
    <source>
        <dbReference type="ARBA" id="ARBA00008479"/>
    </source>
</evidence>
<dbReference type="Proteomes" id="UP000197138">
    <property type="component" value="Unassembled WGS sequence"/>
</dbReference>
<dbReference type="GeneID" id="116211434"/>
<reference evidence="6" key="2">
    <citation type="submission" date="2017-06" db="EMBL/GenBank/DDBJ databases">
        <title>The pomegranate genome and the genomics of punicalagin biosynthesis.</title>
        <authorList>
            <person name="Xu C."/>
        </authorList>
    </citation>
    <scope>NUCLEOTIDE SEQUENCE [LARGE SCALE GENOMIC DNA]</scope>
    <source>
        <tissue evidence="6">Fresh leaf</tissue>
    </source>
</reference>
<sequence>MGRSRRKYKNSRPKVRVGLPKKNPRIVKPAFNLPPKLRSLLQESVSDAAGGVKWDEKGTVIKNYKSFGVVSNPNLLGVRSRTSHIVESDSLQVPPPQPLDVSDAGVSEFEPIDSGSDLEEDDLKSALGKKRRDGKSAPLQPLTAMQRFHVGRLIEKHGDDYQAMFMDIKLNTMQHTVATLKKLCERFHKHKNRNPVIVSR</sequence>
<accession>A0A218X014</accession>
<dbReference type="GO" id="GO:0042273">
    <property type="term" value="P:ribosomal large subunit biogenesis"/>
    <property type="evidence" value="ECO:0007669"/>
    <property type="project" value="TreeGrafter"/>
</dbReference>
<dbReference type="AlphaFoldDB" id="A0A218X014"/>
<dbReference type="InterPro" id="IPR019002">
    <property type="entry name" value="Ribosome_biogenesis_Nop16"/>
</dbReference>
<evidence type="ECO:0000256" key="1">
    <source>
        <dbReference type="ARBA" id="ARBA00004604"/>
    </source>
</evidence>
<keyword evidence="4" id="KW-0539">Nucleus</keyword>
<protein>
    <recommendedName>
        <fullName evidence="3">Nucleolar protein 16</fullName>
    </recommendedName>
</protein>
<gene>
    <name evidence="10" type="primary">LOC116211434</name>
    <name evidence="9" type="synonym">LOC116211387</name>
    <name evidence="6" type="ORF">CDL15_Pgr018539</name>
</gene>